<dbReference type="SUPFAM" id="SSF55060">
    <property type="entry name" value="GHMP Kinase, C-terminal domain"/>
    <property type="match status" value="1"/>
</dbReference>
<evidence type="ECO:0000313" key="4">
    <source>
        <dbReference type="EMBL" id="GGK35353.1"/>
    </source>
</evidence>
<dbReference type="InterPro" id="IPR036554">
    <property type="entry name" value="GHMP_kinase_C_sf"/>
</dbReference>
<dbReference type="PANTHER" id="PTHR10457">
    <property type="entry name" value="MEVALONATE KINASE/GALACTOKINASE"/>
    <property type="match status" value="1"/>
</dbReference>
<keyword evidence="2" id="KW-0067">ATP-binding</keyword>
<evidence type="ECO:0000256" key="2">
    <source>
        <dbReference type="ARBA" id="ARBA00022840"/>
    </source>
</evidence>
<dbReference type="PANTHER" id="PTHR10457:SF7">
    <property type="entry name" value="GALACTOKINASE-RELATED"/>
    <property type="match status" value="1"/>
</dbReference>
<reference evidence="5" key="1">
    <citation type="journal article" date="2019" name="Int. J. Syst. Evol. Microbiol.">
        <title>The Global Catalogue of Microorganisms (GCM) 10K type strain sequencing project: providing services to taxonomists for standard genome sequencing and annotation.</title>
        <authorList>
            <consortium name="The Broad Institute Genomics Platform"/>
            <consortium name="The Broad Institute Genome Sequencing Center for Infectious Disease"/>
            <person name="Wu L."/>
            <person name="Ma J."/>
        </authorList>
    </citation>
    <scope>NUCLEOTIDE SEQUENCE [LARGE SCALE GENOMIC DNA]</scope>
    <source>
        <strain evidence="5">JCM 30331</strain>
    </source>
</reference>
<dbReference type="InterPro" id="IPR013750">
    <property type="entry name" value="GHMP_kinase_C_dom"/>
</dbReference>
<comment type="caution">
    <text evidence="4">The sequence shown here is derived from an EMBL/GenBank/DDBJ whole genome shotgun (WGS) entry which is preliminary data.</text>
</comment>
<organism evidence="4 5">
    <name type="scientific">Deinococcus malanensis</name>
    <dbReference type="NCBI Taxonomy" id="1706855"/>
    <lineage>
        <taxon>Bacteria</taxon>
        <taxon>Thermotogati</taxon>
        <taxon>Deinococcota</taxon>
        <taxon>Deinococci</taxon>
        <taxon>Deinococcales</taxon>
        <taxon>Deinococcaceae</taxon>
        <taxon>Deinococcus</taxon>
    </lineage>
</organism>
<dbReference type="Gene3D" id="3.30.70.890">
    <property type="entry name" value="GHMP kinase, C-terminal domain"/>
    <property type="match status" value="1"/>
</dbReference>
<proteinExistence type="predicted"/>
<feature type="domain" description="GHMP kinase C-terminal" evidence="3">
    <location>
        <begin position="71"/>
        <end position="125"/>
    </location>
</feature>
<evidence type="ECO:0000313" key="5">
    <source>
        <dbReference type="Proteomes" id="UP000647587"/>
    </source>
</evidence>
<name>A0ABQ2EZR2_9DEIO</name>
<dbReference type="Proteomes" id="UP000647587">
    <property type="component" value="Unassembled WGS sequence"/>
</dbReference>
<evidence type="ECO:0000256" key="1">
    <source>
        <dbReference type="ARBA" id="ARBA00022741"/>
    </source>
</evidence>
<accession>A0ABQ2EZR2</accession>
<evidence type="ECO:0000259" key="3">
    <source>
        <dbReference type="Pfam" id="PF08544"/>
    </source>
</evidence>
<protein>
    <recommendedName>
        <fullName evidence="3">GHMP kinase C-terminal domain-containing protein</fullName>
    </recommendedName>
</protein>
<gene>
    <name evidence="4" type="ORF">GCM10008955_31560</name>
</gene>
<keyword evidence="1" id="KW-0547">Nucleotide-binding</keyword>
<keyword evidence="5" id="KW-1185">Reference proteome</keyword>
<sequence>MVLHSGVERQHAGGDYNTRRSECEQVCALLEVASLRDLGLTDLPRLDGLPDLLARRARHVITENDRVLQAVQAFREGDLAGVGRLFLASHASMRDDYEVSVPEVDLIVELARACGDVYGARLTGAASAEV</sequence>
<dbReference type="Pfam" id="PF08544">
    <property type="entry name" value="GHMP_kinases_C"/>
    <property type="match status" value="1"/>
</dbReference>
<dbReference type="EMBL" id="BMPP01000015">
    <property type="protein sequence ID" value="GGK35353.1"/>
    <property type="molecule type" value="Genomic_DNA"/>
</dbReference>